<name>A0A812UKF5_9DINO</name>
<dbReference type="SUPFAM" id="SSF143503">
    <property type="entry name" value="PUG domain-like"/>
    <property type="match status" value="1"/>
</dbReference>
<dbReference type="PROSITE" id="PS51858">
    <property type="entry name" value="PPPDE"/>
    <property type="match status" value="1"/>
</dbReference>
<dbReference type="EMBL" id="CAJNDS010002747">
    <property type="protein sequence ID" value="CAE7583240.1"/>
    <property type="molecule type" value="Genomic_DNA"/>
</dbReference>
<dbReference type="InterPro" id="IPR018997">
    <property type="entry name" value="PUB_domain"/>
</dbReference>
<dbReference type="OrthoDB" id="21221at2759"/>
<dbReference type="InterPro" id="IPR042266">
    <property type="entry name" value="PPPDE_sf"/>
</dbReference>
<dbReference type="PANTHER" id="PTHR12378">
    <property type="entry name" value="DESUMOYLATING ISOPEPTIDASE"/>
    <property type="match status" value="1"/>
</dbReference>
<evidence type="ECO:0000256" key="3">
    <source>
        <dbReference type="ARBA" id="ARBA00022801"/>
    </source>
</evidence>
<dbReference type="SMART" id="SM00165">
    <property type="entry name" value="UBA"/>
    <property type="match status" value="1"/>
</dbReference>
<feature type="domain" description="PPPDE" evidence="6">
    <location>
        <begin position="222"/>
        <end position="363"/>
    </location>
</feature>
<dbReference type="PROSITE" id="PS50030">
    <property type="entry name" value="UBA"/>
    <property type="match status" value="1"/>
</dbReference>
<organism evidence="7 8">
    <name type="scientific">Symbiodinium natans</name>
    <dbReference type="NCBI Taxonomy" id="878477"/>
    <lineage>
        <taxon>Eukaryota</taxon>
        <taxon>Sar</taxon>
        <taxon>Alveolata</taxon>
        <taxon>Dinophyceae</taxon>
        <taxon>Suessiales</taxon>
        <taxon>Symbiodiniaceae</taxon>
        <taxon>Symbiodinium</taxon>
    </lineage>
</organism>
<comment type="similarity">
    <text evidence="1">Belongs to the DeSI family.</text>
</comment>
<feature type="region of interest" description="Disordered" evidence="4">
    <location>
        <begin position="369"/>
        <end position="397"/>
    </location>
</feature>
<dbReference type="SMART" id="SM01179">
    <property type="entry name" value="DUF862"/>
    <property type="match status" value="1"/>
</dbReference>
<accession>A0A812UKF5</accession>
<sequence length="442" mass="47426">MDKALEKLRGHGSADAIQECILTLHKVAENAAQKWNPTSGAKYRTIKQSSTTITKKVTSLPGGKDCLVALGFVDAVEDGEPVWRIPADQVCVGKLWDGLAVLRTAKDDLASFAVDHEKSEAANRAGGIEGTVRDMLTSPAKLNQVLRNPMVKQMIAANPDMVEGFVKAMPEAKETLAIYPEMRSQLEAVMGRPLRLDDVPETASSTVPLSVSPAPPAHLTANTVQAYVYDITQGMAKSMSMMLVGQQIDFVPHTGIVIFGREYFFGGGPSICDTPGMSVPVPVVETLVLGETAKTREELETYINTVLSLEHNEQNYNLLNHNCNHFASDVAKFLLNKGLPDRILNFGDQLATAKGQHLLRMIENMEKNLRSSGSGSGSLNPFGSSANPGGYSAPPSAAPGANAEIVARLREMGFPEAKCQQAAATCEGDMDLAIALLMSESD</sequence>
<dbReference type="Gene3D" id="1.10.8.10">
    <property type="entry name" value="DNA helicase RuvA subunit, C-terminal domain"/>
    <property type="match status" value="1"/>
</dbReference>
<evidence type="ECO:0000259" key="6">
    <source>
        <dbReference type="PROSITE" id="PS51858"/>
    </source>
</evidence>
<feature type="domain" description="UBA" evidence="5">
    <location>
        <begin position="400"/>
        <end position="440"/>
    </location>
</feature>
<keyword evidence="2" id="KW-0645">Protease</keyword>
<evidence type="ECO:0000259" key="5">
    <source>
        <dbReference type="PROSITE" id="PS50030"/>
    </source>
</evidence>
<dbReference type="Pfam" id="PF09409">
    <property type="entry name" value="PUB"/>
    <property type="match status" value="1"/>
</dbReference>
<dbReference type="Proteomes" id="UP000604046">
    <property type="component" value="Unassembled WGS sequence"/>
</dbReference>
<protein>
    <submittedName>
        <fullName evidence="7">DESI1 protein</fullName>
    </submittedName>
</protein>
<gene>
    <name evidence="7" type="primary">DESI1</name>
    <name evidence="7" type="ORF">SNAT2548_LOCUS33273</name>
</gene>
<dbReference type="CDD" id="cd09212">
    <property type="entry name" value="PUB"/>
    <property type="match status" value="1"/>
</dbReference>
<evidence type="ECO:0000256" key="4">
    <source>
        <dbReference type="SAM" id="MobiDB-lite"/>
    </source>
</evidence>
<dbReference type="InterPro" id="IPR008580">
    <property type="entry name" value="PPPDE_dom"/>
</dbReference>
<dbReference type="InterPro" id="IPR015940">
    <property type="entry name" value="UBA"/>
</dbReference>
<dbReference type="Gene3D" id="1.20.58.2190">
    <property type="match status" value="1"/>
</dbReference>
<dbReference type="InterPro" id="IPR009060">
    <property type="entry name" value="UBA-like_sf"/>
</dbReference>
<dbReference type="Pfam" id="PF22562">
    <property type="entry name" value="UBA_7"/>
    <property type="match status" value="1"/>
</dbReference>
<keyword evidence="8" id="KW-1185">Reference proteome</keyword>
<feature type="compositionally biased region" description="Low complexity" evidence="4">
    <location>
        <begin position="371"/>
        <end position="397"/>
    </location>
</feature>
<evidence type="ECO:0000313" key="8">
    <source>
        <dbReference type="Proteomes" id="UP000604046"/>
    </source>
</evidence>
<comment type="caution">
    <text evidence="7">The sequence shown here is derived from an EMBL/GenBank/DDBJ whole genome shotgun (WGS) entry which is preliminary data.</text>
</comment>
<dbReference type="GO" id="GO:0006508">
    <property type="term" value="P:proteolysis"/>
    <property type="evidence" value="ECO:0007669"/>
    <property type="project" value="UniProtKB-KW"/>
</dbReference>
<dbReference type="Gene3D" id="3.90.1720.30">
    <property type="entry name" value="PPPDE domains"/>
    <property type="match status" value="1"/>
</dbReference>
<keyword evidence="3" id="KW-0378">Hydrolase</keyword>
<dbReference type="InterPro" id="IPR036339">
    <property type="entry name" value="PUB-like_dom_sf"/>
</dbReference>
<dbReference type="SUPFAM" id="SSF46934">
    <property type="entry name" value="UBA-like"/>
    <property type="match status" value="1"/>
</dbReference>
<dbReference type="GO" id="GO:0070646">
    <property type="term" value="P:protein modification by small protein removal"/>
    <property type="evidence" value="ECO:0007669"/>
    <property type="project" value="TreeGrafter"/>
</dbReference>
<evidence type="ECO:0000313" key="7">
    <source>
        <dbReference type="EMBL" id="CAE7583240.1"/>
    </source>
</evidence>
<proteinExistence type="inferred from homology"/>
<evidence type="ECO:0000256" key="1">
    <source>
        <dbReference type="ARBA" id="ARBA00008140"/>
    </source>
</evidence>
<dbReference type="Pfam" id="PF05903">
    <property type="entry name" value="Peptidase_C97"/>
    <property type="match status" value="1"/>
</dbReference>
<reference evidence="7" key="1">
    <citation type="submission" date="2021-02" db="EMBL/GenBank/DDBJ databases">
        <authorList>
            <person name="Dougan E. K."/>
            <person name="Rhodes N."/>
            <person name="Thang M."/>
            <person name="Chan C."/>
        </authorList>
    </citation>
    <scope>NUCLEOTIDE SEQUENCE</scope>
</reference>
<dbReference type="PANTHER" id="PTHR12378:SF7">
    <property type="entry name" value="DESUMOYLATING ISOPEPTIDASE 1"/>
    <property type="match status" value="1"/>
</dbReference>
<evidence type="ECO:0000256" key="2">
    <source>
        <dbReference type="ARBA" id="ARBA00022670"/>
    </source>
</evidence>
<dbReference type="GO" id="GO:0008233">
    <property type="term" value="F:peptidase activity"/>
    <property type="evidence" value="ECO:0007669"/>
    <property type="project" value="UniProtKB-KW"/>
</dbReference>
<dbReference type="AlphaFoldDB" id="A0A812UKF5"/>